<keyword evidence="1" id="KW-0812">Transmembrane</keyword>
<feature type="transmembrane region" description="Helical" evidence="1">
    <location>
        <begin position="282"/>
        <end position="302"/>
    </location>
</feature>
<accession>H2J5B9</accession>
<feature type="transmembrane region" description="Helical" evidence="1">
    <location>
        <begin position="153"/>
        <end position="169"/>
    </location>
</feature>
<feature type="transmembrane region" description="Helical" evidence="1">
    <location>
        <begin position="123"/>
        <end position="147"/>
    </location>
</feature>
<dbReference type="RefSeq" id="WP_014296049.1">
    <property type="nucleotide sequence ID" value="NC_016751.1"/>
</dbReference>
<feature type="transmembrane region" description="Helical" evidence="1">
    <location>
        <begin position="222"/>
        <end position="245"/>
    </location>
</feature>
<keyword evidence="1" id="KW-1133">Transmembrane helix</keyword>
<organism evidence="2 3">
    <name type="scientific">Marinitoga piezophila (strain DSM 14283 / JCM 11233 / KA3)</name>
    <dbReference type="NCBI Taxonomy" id="443254"/>
    <lineage>
        <taxon>Bacteria</taxon>
        <taxon>Thermotogati</taxon>
        <taxon>Thermotogota</taxon>
        <taxon>Thermotogae</taxon>
        <taxon>Petrotogales</taxon>
        <taxon>Petrotogaceae</taxon>
        <taxon>Marinitoga</taxon>
    </lineage>
</organism>
<dbReference type="InterPro" id="IPR036259">
    <property type="entry name" value="MFS_trans_sf"/>
</dbReference>
<feature type="transmembrane region" description="Helical" evidence="1">
    <location>
        <begin position="344"/>
        <end position="363"/>
    </location>
</feature>
<dbReference type="GO" id="GO:0022857">
    <property type="term" value="F:transmembrane transporter activity"/>
    <property type="evidence" value="ECO:0007669"/>
    <property type="project" value="InterPro"/>
</dbReference>
<reference evidence="3" key="2">
    <citation type="submission" date="2012-01" db="EMBL/GenBank/DDBJ databases">
        <title>Complete sequence of chromosome of Marinitoga piezophila KA3.</title>
        <authorList>
            <person name="Lucas S."/>
            <person name="Han J."/>
            <person name="Lapidus A."/>
            <person name="Cheng J.-F."/>
            <person name="Goodwin L."/>
            <person name="Pitluck S."/>
            <person name="Peters L."/>
            <person name="Mikhailova N."/>
            <person name="Teshima H."/>
            <person name="Detter J.C."/>
            <person name="Han C."/>
            <person name="Tapia R."/>
            <person name="Land M."/>
            <person name="Hauser L."/>
            <person name="Kyrpides N."/>
            <person name="Ivanova N."/>
            <person name="Pagani I."/>
            <person name="Jebbar M."/>
            <person name="Vannier P."/>
            <person name="Oger P."/>
            <person name="Cario A."/>
            <person name="Bartlett D."/>
            <person name="Noll K.M."/>
            <person name="Woyke T."/>
        </authorList>
    </citation>
    <scope>NUCLEOTIDE SEQUENCE [LARGE SCALE GENOMIC DNA]</scope>
    <source>
        <strain evidence="3">DSM 14283 / JCM 11233 / KA3</strain>
    </source>
</reference>
<dbReference type="OrthoDB" id="44546at2"/>
<feature type="transmembrane region" description="Helical" evidence="1">
    <location>
        <begin position="66"/>
        <end position="83"/>
    </location>
</feature>
<feature type="transmembrane region" description="Helical" evidence="1">
    <location>
        <begin position="89"/>
        <end position="111"/>
    </location>
</feature>
<evidence type="ECO:0000256" key="1">
    <source>
        <dbReference type="SAM" id="Phobius"/>
    </source>
</evidence>
<dbReference type="GO" id="GO:0005886">
    <property type="term" value="C:plasma membrane"/>
    <property type="evidence" value="ECO:0007669"/>
    <property type="project" value="TreeGrafter"/>
</dbReference>
<dbReference type="STRING" id="443254.Marpi_0536"/>
<dbReference type="KEGG" id="mpz:Marpi_0536"/>
<dbReference type="InterPro" id="IPR011701">
    <property type="entry name" value="MFS"/>
</dbReference>
<reference evidence="2 3" key="1">
    <citation type="journal article" date="2012" name="J. Bacteriol.">
        <title>Complete Genome Sequence of the Thermophilic, Piezophilic, Heterotrophic Bacterium Marinitoga piezophila KA3.</title>
        <authorList>
            <person name="Lucas S."/>
            <person name="Han J."/>
            <person name="Lapidus A."/>
            <person name="Cheng J.F."/>
            <person name="Goodwin L.A."/>
            <person name="Pitluck S."/>
            <person name="Peters L."/>
            <person name="Mikhailova N."/>
            <person name="Teshima H."/>
            <person name="Detter J.C."/>
            <person name="Han C."/>
            <person name="Tapia R."/>
            <person name="Land M."/>
            <person name="Hauser L."/>
            <person name="Kyrpides N.C."/>
            <person name="Ivanova N."/>
            <person name="Pagani I."/>
            <person name="Vannier P."/>
            <person name="Oger P."/>
            <person name="Bartlett D.H."/>
            <person name="Noll K.M."/>
            <person name="Woyke T."/>
            <person name="Jebbar M."/>
        </authorList>
    </citation>
    <scope>NUCLEOTIDE SEQUENCE [LARGE SCALE GENOMIC DNA]</scope>
    <source>
        <strain evidence="3">DSM 14283 / JCM 11233 / KA3</strain>
    </source>
</reference>
<sequence length="372" mass="41963">MTFAISIAHFLADFLNSFFKPLGPYFIERYNIDSRTFTSLLSLIGALSSILQIFFGLYFDRRKRDGVYIISILIMEIILISILGFVNSFWISLIVIFFTRLFNSAFHPIGASFAGRENKGHHIAWFSVFGTFGAAMGPIFITMYLSIVGFEKIYYVGLIALLFIPYLYKKLWKYEKQQIAEKRFPQLSEALTLIPIFLMVTLRGFVMDIFHTFVPIYVNLHGASLVVGGATLSIGMIIGMFTNFYGTKLMEKIGIRFINLIGFLGMGIAGILLLMVDTSFLRIIAFALFDAFGFLTMSANIVEAQSLMPKNKSFASSVSMGFAWAIGNFISSGYAAIFGNNVSFVLYSVSIFSIFLGIIYPIYYKNKKRFNN</sequence>
<dbReference type="Proteomes" id="UP000007161">
    <property type="component" value="Chromosome"/>
</dbReference>
<keyword evidence="3" id="KW-1185">Reference proteome</keyword>
<dbReference type="Gene3D" id="1.20.1250.20">
    <property type="entry name" value="MFS general substrate transporter like domains"/>
    <property type="match status" value="2"/>
</dbReference>
<evidence type="ECO:0000313" key="3">
    <source>
        <dbReference type="Proteomes" id="UP000007161"/>
    </source>
</evidence>
<feature type="transmembrane region" description="Helical" evidence="1">
    <location>
        <begin position="314"/>
        <end position="338"/>
    </location>
</feature>
<evidence type="ECO:0000313" key="2">
    <source>
        <dbReference type="EMBL" id="AEX84977.1"/>
    </source>
</evidence>
<feature type="transmembrane region" description="Helical" evidence="1">
    <location>
        <begin position="190"/>
        <end position="210"/>
    </location>
</feature>
<dbReference type="AlphaFoldDB" id="H2J5B9"/>
<dbReference type="EMBL" id="CP003257">
    <property type="protein sequence ID" value="AEX84977.1"/>
    <property type="molecule type" value="Genomic_DNA"/>
</dbReference>
<dbReference type="HOGENOM" id="CLU_756328_0_0_0"/>
<dbReference type="eggNOG" id="COG2223">
    <property type="taxonomic scope" value="Bacteria"/>
</dbReference>
<dbReference type="PANTHER" id="PTHR43129:SF1">
    <property type="entry name" value="FOSMIDOMYCIN RESISTANCE PROTEIN"/>
    <property type="match status" value="1"/>
</dbReference>
<protein>
    <submittedName>
        <fullName evidence="2">Nitrate/nitrite transporter</fullName>
    </submittedName>
</protein>
<feature type="transmembrane region" description="Helical" evidence="1">
    <location>
        <begin position="40"/>
        <end position="59"/>
    </location>
</feature>
<feature type="transmembrane region" description="Helical" evidence="1">
    <location>
        <begin position="257"/>
        <end position="276"/>
    </location>
</feature>
<dbReference type="PANTHER" id="PTHR43129">
    <property type="entry name" value="FOSMIDOMYCIN RESISTANCE PROTEIN"/>
    <property type="match status" value="1"/>
</dbReference>
<dbReference type="Pfam" id="PF07690">
    <property type="entry name" value="MFS_1"/>
    <property type="match status" value="1"/>
</dbReference>
<name>H2J5B9_MARPK</name>
<proteinExistence type="predicted"/>
<gene>
    <name evidence="2" type="ordered locus">Marpi_0536</name>
</gene>
<dbReference type="SUPFAM" id="SSF103473">
    <property type="entry name" value="MFS general substrate transporter"/>
    <property type="match status" value="1"/>
</dbReference>
<keyword evidence="1" id="KW-0472">Membrane</keyword>